<proteinExistence type="predicted"/>
<feature type="region of interest" description="Disordered" evidence="1">
    <location>
        <begin position="73"/>
        <end position="113"/>
    </location>
</feature>
<evidence type="ECO:0000313" key="3">
    <source>
        <dbReference type="Proteomes" id="UP000241639"/>
    </source>
</evidence>
<dbReference type="Proteomes" id="UP000241639">
    <property type="component" value="Unassembled WGS sequence"/>
</dbReference>
<gene>
    <name evidence="2" type="ORF">C8J48_2333</name>
</gene>
<accession>A0A2T4ZCU6</accession>
<name>A0A2T4ZCU6_9BACL</name>
<keyword evidence="3" id="KW-1185">Reference proteome</keyword>
<dbReference type="EMBL" id="PZZP01000001">
    <property type="protein sequence ID" value="PTM59703.1"/>
    <property type="molecule type" value="Genomic_DNA"/>
</dbReference>
<comment type="caution">
    <text evidence="2">The sequence shown here is derived from an EMBL/GenBank/DDBJ whole genome shotgun (WGS) entry which is preliminary data.</text>
</comment>
<protein>
    <submittedName>
        <fullName evidence="2">Uncharacterized protein</fullName>
    </submittedName>
</protein>
<evidence type="ECO:0000313" key="2">
    <source>
        <dbReference type="EMBL" id="PTM59703.1"/>
    </source>
</evidence>
<organism evidence="2 3">
    <name type="scientific">Desmospora activa DSM 45169</name>
    <dbReference type="NCBI Taxonomy" id="1121389"/>
    <lineage>
        <taxon>Bacteria</taxon>
        <taxon>Bacillati</taxon>
        <taxon>Bacillota</taxon>
        <taxon>Bacilli</taxon>
        <taxon>Bacillales</taxon>
        <taxon>Thermoactinomycetaceae</taxon>
        <taxon>Desmospora</taxon>
    </lineage>
</organism>
<reference evidence="2 3" key="1">
    <citation type="submission" date="2018-04" db="EMBL/GenBank/DDBJ databases">
        <title>Genomic Encyclopedia of Archaeal and Bacterial Type Strains, Phase II (KMG-II): from individual species to whole genera.</title>
        <authorList>
            <person name="Goeker M."/>
        </authorList>
    </citation>
    <scope>NUCLEOTIDE SEQUENCE [LARGE SCALE GENOMIC DNA]</scope>
    <source>
        <strain evidence="2 3">DSM 45169</strain>
    </source>
</reference>
<dbReference type="AlphaFoldDB" id="A0A2T4ZCU6"/>
<evidence type="ECO:0000256" key="1">
    <source>
        <dbReference type="SAM" id="MobiDB-lite"/>
    </source>
</evidence>
<sequence>MSQSGPSKKDFADLINQVLGRNVMNEQVMDRLLQNARKNYQQQGMNGIFEMVRQMTQAPIDNKEMKAMMDTILGSSSPGDALDRLGGQNWLSEGKARQLKRHLETPTKRKKGG</sequence>
<dbReference type="OrthoDB" id="2989675at2"/>
<dbReference type="RefSeq" id="WP_107726892.1">
    <property type="nucleotide sequence ID" value="NZ_PZZP01000001.1"/>
</dbReference>